<keyword evidence="14" id="KW-0539">Nucleus</keyword>
<comment type="subcellular location">
    <subcellularLocation>
        <location evidence="3">Chromosome</location>
        <location evidence="3">Centromere</location>
        <location evidence="3">Kinetochore</location>
    </subcellularLocation>
    <subcellularLocation>
        <location evidence="2">Cytoplasm</location>
        <location evidence="2">Cytoskeleton</location>
        <location evidence="2">Spindle</location>
    </subcellularLocation>
    <subcellularLocation>
        <location evidence="1">Nucleus</location>
    </subcellularLocation>
</comment>
<keyword evidence="9" id="KW-0493">Microtubule</keyword>
<dbReference type="GO" id="GO:0044732">
    <property type="term" value="C:mitotic spindle pole body"/>
    <property type="evidence" value="ECO:0007669"/>
    <property type="project" value="TreeGrafter"/>
</dbReference>
<evidence type="ECO:0000256" key="4">
    <source>
        <dbReference type="ARBA" id="ARBA00005501"/>
    </source>
</evidence>
<dbReference type="GO" id="GO:0051301">
    <property type="term" value="P:cell division"/>
    <property type="evidence" value="ECO:0007669"/>
    <property type="project" value="UniProtKB-KW"/>
</dbReference>
<keyword evidence="7" id="KW-0963">Cytoplasm</keyword>
<evidence type="ECO:0000256" key="8">
    <source>
        <dbReference type="ARBA" id="ARBA00022618"/>
    </source>
</evidence>
<evidence type="ECO:0000256" key="5">
    <source>
        <dbReference type="ARBA" id="ARBA00020260"/>
    </source>
</evidence>
<evidence type="ECO:0000256" key="13">
    <source>
        <dbReference type="ARBA" id="ARBA00023212"/>
    </source>
</evidence>
<dbReference type="GO" id="GO:0005874">
    <property type="term" value="C:microtubule"/>
    <property type="evidence" value="ECO:0007669"/>
    <property type="project" value="UniProtKB-KW"/>
</dbReference>
<evidence type="ECO:0000256" key="7">
    <source>
        <dbReference type="ARBA" id="ARBA00022490"/>
    </source>
</evidence>
<evidence type="ECO:0000256" key="12">
    <source>
        <dbReference type="ARBA" id="ARBA00022838"/>
    </source>
</evidence>
<dbReference type="Proteomes" id="UP001316803">
    <property type="component" value="Unassembled WGS sequence"/>
</dbReference>
<sequence length="120" mass="12799">MSHRPSLYPSQQSSALQSRINQKKAELENLRQLRDLSSQLASQMATLEEKLSTLRDGTEAVSEVLKNWSNVLGVLSMVGGQLPKVVDASAGGEKSNVQEGVLPGTLVRIPVETAEGEAAG</sequence>
<keyword evidence="15" id="KW-0131">Cell cycle</keyword>
<keyword evidence="11" id="KW-0159">Chromosome partition</keyword>
<name>A0AAN8I3I4_9EURO</name>
<dbReference type="GO" id="GO:1990023">
    <property type="term" value="C:mitotic spindle midzone"/>
    <property type="evidence" value="ECO:0007669"/>
    <property type="project" value="TreeGrafter"/>
</dbReference>
<keyword evidence="13" id="KW-0206">Cytoskeleton</keyword>
<comment type="similarity">
    <text evidence="4">Belongs to the DASH complex DAD2 family.</text>
</comment>
<evidence type="ECO:0000256" key="3">
    <source>
        <dbReference type="ARBA" id="ARBA00004629"/>
    </source>
</evidence>
<evidence type="ECO:0000256" key="15">
    <source>
        <dbReference type="ARBA" id="ARBA00023306"/>
    </source>
</evidence>
<dbReference type="Pfam" id="PF08654">
    <property type="entry name" value="DASH_Dad2"/>
    <property type="match status" value="1"/>
</dbReference>
<reference evidence="19 20" key="1">
    <citation type="submission" date="2022-12" db="EMBL/GenBank/DDBJ databases">
        <title>Genomic features and morphological characterization of a novel Knufia sp. strain isolated from spacecraft assembly facility.</title>
        <authorList>
            <person name="Teixeira M."/>
            <person name="Chander A.M."/>
            <person name="Stajich J.E."/>
            <person name="Venkateswaran K."/>
        </authorList>
    </citation>
    <scope>NUCLEOTIDE SEQUENCE [LARGE SCALE GENOMIC DNA]</scope>
    <source>
        <strain evidence="19 20">FJI-L2-BK-P2</strain>
    </source>
</reference>
<keyword evidence="6" id="KW-0158">Chromosome</keyword>
<organism evidence="19 20">
    <name type="scientific">Knufia fluminis</name>
    <dbReference type="NCBI Taxonomy" id="191047"/>
    <lineage>
        <taxon>Eukaryota</taxon>
        <taxon>Fungi</taxon>
        <taxon>Dikarya</taxon>
        <taxon>Ascomycota</taxon>
        <taxon>Pezizomycotina</taxon>
        <taxon>Eurotiomycetes</taxon>
        <taxon>Chaetothyriomycetidae</taxon>
        <taxon>Chaetothyriales</taxon>
        <taxon>Trichomeriaceae</taxon>
        <taxon>Knufia</taxon>
    </lineage>
</organism>
<evidence type="ECO:0000256" key="17">
    <source>
        <dbReference type="ARBA" id="ARBA00030568"/>
    </source>
</evidence>
<dbReference type="GO" id="GO:0008608">
    <property type="term" value="P:attachment of spindle microtubules to kinetochore"/>
    <property type="evidence" value="ECO:0007669"/>
    <property type="project" value="TreeGrafter"/>
</dbReference>
<keyword evidence="10" id="KW-0498">Mitosis</keyword>
<keyword evidence="16" id="KW-0137">Centromere</keyword>
<dbReference type="EMBL" id="JAKLMC020000027">
    <property type="protein sequence ID" value="KAK5950389.1"/>
    <property type="molecule type" value="Genomic_DNA"/>
</dbReference>
<feature type="compositionally biased region" description="Polar residues" evidence="18">
    <location>
        <begin position="8"/>
        <end position="20"/>
    </location>
</feature>
<evidence type="ECO:0000256" key="11">
    <source>
        <dbReference type="ARBA" id="ARBA00022829"/>
    </source>
</evidence>
<dbReference type="AlphaFoldDB" id="A0AAN8I3I4"/>
<keyword evidence="20" id="KW-1185">Reference proteome</keyword>
<proteinExistence type="inferred from homology"/>
<evidence type="ECO:0000256" key="18">
    <source>
        <dbReference type="SAM" id="MobiDB-lite"/>
    </source>
</evidence>
<feature type="region of interest" description="Disordered" evidence="18">
    <location>
        <begin position="1"/>
        <end position="21"/>
    </location>
</feature>
<dbReference type="PANTHER" id="PTHR28036">
    <property type="entry name" value="DASH COMPLEX SUBUNIT DAD2"/>
    <property type="match status" value="1"/>
</dbReference>
<evidence type="ECO:0000256" key="10">
    <source>
        <dbReference type="ARBA" id="ARBA00022776"/>
    </source>
</evidence>
<evidence type="ECO:0000256" key="2">
    <source>
        <dbReference type="ARBA" id="ARBA00004186"/>
    </source>
</evidence>
<accession>A0AAN8I3I4</accession>
<keyword evidence="12" id="KW-0995">Kinetochore</keyword>
<keyword evidence="8" id="KW-0132">Cell division</keyword>
<comment type="caution">
    <text evidence="19">The sequence shown here is derived from an EMBL/GenBank/DDBJ whole genome shotgun (WGS) entry which is preliminary data.</text>
</comment>
<dbReference type="PANTHER" id="PTHR28036:SF1">
    <property type="entry name" value="DASH COMPLEX SUBUNIT DAD2"/>
    <property type="match status" value="1"/>
</dbReference>
<dbReference type="InterPro" id="IPR013963">
    <property type="entry name" value="DASH_Dad2"/>
</dbReference>
<evidence type="ECO:0000256" key="14">
    <source>
        <dbReference type="ARBA" id="ARBA00023242"/>
    </source>
</evidence>
<dbReference type="GO" id="GO:0000278">
    <property type="term" value="P:mitotic cell cycle"/>
    <property type="evidence" value="ECO:0007669"/>
    <property type="project" value="InterPro"/>
</dbReference>
<evidence type="ECO:0000256" key="16">
    <source>
        <dbReference type="ARBA" id="ARBA00023328"/>
    </source>
</evidence>
<evidence type="ECO:0000256" key="6">
    <source>
        <dbReference type="ARBA" id="ARBA00022454"/>
    </source>
</evidence>
<evidence type="ECO:0000313" key="19">
    <source>
        <dbReference type="EMBL" id="KAK5950389.1"/>
    </source>
</evidence>
<dbReference type="GO" id="GO:0042729">
    <property type="term" value="C:DASH complex"/>
    <property type="evidence" value="ECO:0007669"/>
    <property type="project" value="InterPro"/>
</dbReference>
<protein>
    <recommendedName>
        <fullName evidence="5">DASH complex subunit DAD2</fullName>
    </recommendedName>
    <alternativeName>
        <fullName evidence="17">Outer kinetochore protein DAD2</fullName>
    </alternativeName>
</protein>
<evidence type="ECO:0000256" key="9">
    <source>
        <dbReference type="ARBA" id="ARBA00022701"/>
    </source>
</evidence>
<evidence type="ECO:0000313" key="20">
    <source>
        <dbReference type="Proteomes" id="UP001316803"/>
    </source>
</evidence>
<evidence type="ECO:0000256" key="1">
    <source>
        <dbReference type="ARBA" id="ARBA00004123"/>
    </source>
</evidence>
<gene>
    <name evidence="19" type="primary">DAD2</name>
    <name evidence="19" type="ORF">OHC33_008608</name>
</gene>